<name>A0AAV5PH78_LACDE</name>
<dbReference type="GO" id="GO:0006598">
    <property type="term" value="P:polyamine catabolic process"/>
    <property type="evidence" value="ECO:0007669"/>
    <property type="project" value="TreeGrafter"/>
</dbReference>
<reference evidence="1" key="1">
    <citation type="submission" date="2023-04" db="EMBL/GenBank/DDBJ databases">
        <title>Draft genome sequences of Lactobacillus delbrueckii subsp. bulgaricus ME-900 and ME-901 with improved acid tolerance.</title>
        <authorList>
            <person name="Ishida T."/>
            <person name="Yamamoto E."/>
            <person name="Koizumi A."/>
            <person name="Fujiwara S."/>
            <person name="Makino S."/>
            <person name="Kano H."/>
            <person name="Kimura K."/>
        </authorList>
    </citation>
    <scope>NUCLEOTIDE SEQUENCE</scope>
    <source>
        <strain evidence="1">ME-900</strain>
    </source>
</reference>
<dbReference type="InterPro" id="IPR029062">
    <property type="entry name" value="Class_I_gatase-like"/>
</dbReference>
<dbReference type="AlphaFoldDB" id="A0AAV5PH78"/>
<comment type="caution">
    <text evidence="1">The sequence shown here is derived from an EMBL/GenBank/DDBJ whole genome shotgun (WGS) entry which is preliminary data.</text>
</comment>
<dbReference type="Pfam" id="PF07722">
    <property type="entry name" value="Peptidase_C26"/>
    <property type="match status" value="1"/>
</dbReference>
<protein>
    <submittedName>
        <fullName evidence="1">Glutamine amidotransferase</fullName>
    </submittedName>
</protein>
<dbReference type="PROSITE" id="PS51273">
    <property type="entry name" value="GATASE_TYPE_1"/>
    <property type="match status" value="1"/>
</dbReference>
<dbReference type="GO" id="GO:0005829">
    <property type="term" value="C:cytosol"/>
    <property type="evidence" value="ECO:0007669"/>
    <property type="project" value="TreeGrafter"/>
</dbReference>
<dbReference type="PANTHER" id="PTHR43235:SF1">
    <property type="entry name" value="GLUTAMINE AMIDOTRANSFERASE PB2B2.05-RELATED"/>
    <property type="match status" value="1"/>
</dbReference>
<evidence type="ECO:0000313" key="2">
    <source>
        <dbReference type="Proteomes" id="UP001165243"/>
    </source>
</evidence>
<sequence>MVKAVIGISASEVTIQSGPFMGEPRTYVNAAYVDSVLKNGGIPLVIPFTAGGEEMAFKQLDLVDGLILSGGHDLNPHLYGEEIDQKSGETWPDRDAFDMALLKRAEETGKPVLGICRGAQIINVAHGGSMWQDLSLRPGNTLKHMQAIRPDVGTHVVKIKSGTTLKKIMGESSLMTNSFHHQLIKEVAPDLTESASASDGVTEALESTDGKVIAVQWHPEEMHANPAPEAAIMNRLFKYLIDKAEEEKQ</sequence>
<dbReference type="EMBL" id="BSWK01000039">
    <property type="protein sequence ID" value="GMB87379.1"/>
    <property type="molecule type" value="Genomic_DNA"/>
</dbReference>
<keyword evidence="1" id="KW-0315">Glutamine amidotransferase</keyword>
<accession>A0AAV5PH78</accession>
<dbReference type="InterPro" id="IPR044668">
    <property type="entry name" value="PuuD-like"/>
</dbReference>
<dbReference type="Proteomes" id="UP001165243">
    <property type="component" value="Unassembled WGS sequence"/>
</dbReference>
<gene>
    <name evidence="1" type="ORF">ME0900_17530</name>
</gene>
<proteinExistence type="predicted"/>
<dbReference type="SUPFAM" id="SSF52317">
    <property type="entry name" value="Class I glutamine amidotransferase-like"/>
    <property type="match status" value="1"/>
</dbReference>
<evidence type="ECO:0000313" key="1">
    <source>
        <dbReference type="EMBL" id="GMB87379.1"/>
    </source>
</evidence>
<dbReference type="Gene3D" id="3.40.50.880">
    <property type="match status" value="1"/>
</dbReference>
<dbReference type="PANTHER" id="PTHR43235">
    <property type="entry name" value="GLUTAMINE AMIDOTRANSFERASE PB2B2.05-RELATED"/>
    <property type="match status" value="1"/>
</dbReference>
<organism evidence="1 2">
    <name type="scientific">Lactobacillus delbrueckii subsp. bulgaricus</name>
    <dbReference type="NCBI Taxonomy" id="1585"/>
    <lineage>
        <taxon>Bacteria</taxon>
        <taxon>Bacillati</taxon>
        <taxon>Bacillota</taxon>
        <taxon>Bacilli</taxon>
        <taxon>Lactobacillales</taxon>
        <taxon>Lactobacillaceae</taxon>
        <taxon>Lactobacillus</taxon>
    </lineage>
</organism>
<dbReference type="GO" id="GO:0033969">
    <property type="term" value="F:gamma-glutamyl-gamma-aminobutyrate hydrolase activity"/>
    <property type="evidence" value="ECO:0007669"/>
    <property type="project" value="TreeGrafter"/>
</dbReference>
<dbReference type="RefSeq" id="WP_003620346.1">
    <property type="nucleotide sequence ID" value="NZ_BJMY01000053.1"/>
</dbReference>
<dbReference type="CDD" id="cd01745">
    <property type="entry name" value="GATase1_2"/>
    <property type="match status" value="1"/>
</dbReference>
<dbReference type="InterPro" id="IPR011697">
    <property type="entry name" value="Peptidase_C26"/>
</dbReference>